<feature type="region of interest" description="Disordered" evidence="1">
    <location>
        <begin position="318"/>
        <end position="368"/>
    </location>
</feature>
<evidence type="ECO:0000256" key="1">
    <source>
        <dbReference type="SAM" id="MobiDB-lite"/>
    </source>
</evidence>
<feature type="compositionally biased region" description="Polar residues" evidence="1">
    <location>
        <begin position="8"/>
        <end position="26"/>
    </location>
</feature>
<dbReference type="PANTHER" id="PTHR11200">
    <property type="entry name" value="INOSITOL 5-PHOSPHATASE"/>
    <property type="match status" value="1"/>
</dbReference>
<dbReference type="CDD" id="cd04380">
    <property type="entry name" value="RhoGAP_OCRL1"/>
    <property type="match status" value="1"/>
</dbReference>
<dbReference type="InterPro" id="IPR013783">
    <property type="entry name" value="Ig-like_fold"/>
</dbReference>
<organism evidence="3 4">
    <name type="scientific">Fusarium ambrosium</name>
    <dbReference type="NCBI Taxonomy" id="131363"/>
    <lineage>
        <taxon>Eukaryota</taxon>
        <taxon>Fungi</taxon>
        <taxon>Dikarya</taxon>
        <taxon>Ascomycota</taxon>
        <taxon>Pezizomycotina</taxon>
        <taxon>Sordariomycetes</taxon>
        <taxon>Hypocreomycetidae</taxon>
        <taxon>Hypocreales</taxon>
        <taxon>Nectriaceae</taxon>
        <taxon>Fusarium</taxon>
        <taxon>Fusarium solani species complex</taxon>
    </lineage>
</organism>
<name>A0A428U1A9_9HYPO</name>
<dbReference type="InterPro" id="IPR046985">
    <property type="entry name" value="IP5"/>
</dbReference>
<comment type="caution">
    <text evidence="3">The sequence shown here is derived from an EMBL/GenBank/DDBJ whole genome shotgun (WGS) entry which is preliminary data.</text>
</comment>
<dbReference type="EMBL" id="NIZV01000108">
    <property type="protein sequence ID" value="RSM08090.1"/>
    <property type="molecule type" value="Genomic_DNA"/>
</dbReference>
<protein>
    <recommendedName>
        <fullName evidence="2">Inositol polyphosphate-related phosphatase domain-containing protein</fullName>
    </recommendedName>
</protein>
<feature type="domain" description="Inositol polyphosphate-related phosphatase" evidence="2">
    <location>
        <begin position="43"/>
        <end position="450"/>
    </location>
</feature>
<feature type="compositionally biased region" description="Basic and acidic residues" evidence="1">
    <location>
        <begin position="440"/>
        <end position="458"/>
    </location>
</feature>
<dbReference type="Gene3D" id="3.60.10.10">
    <property type="entry name" value="Endonuclease/exonuclease/phosphatase"/>
    <property type="match status" value="1"/>
</dbReference>
<dbReference type="Pfam" id="PF22669">
    <property type="entry name" value="Exo_endo_phos2"/>
    <property type="match status" value="2"/>
</dbReference>
<gene>
    <name evidence="3" type="ORF">CDV31_008303</name>
</gene>
<dbReference type="SMART" id="SM00128">
    <property type="entry name" value="IPPc"/>
    <property type="match status" value="1"/>
</dbReference>
<evidence type="ECO:0000313" key="4">
    <source>
        <dbReference type="Proteomes" id="UP000288429"/>
    </source>
</evidence>
<dbReference type="Gene3D" id="2.60.40.10">
    <property type="entry name" value="Immunoglobulins"/>
    <property type="match status" value="1"/>
</dbReference>
<feature type="compositionally biased region" description="Acidic residues" evidence="1">
    <location>
        <begin position="346"/>
        <end position="356"/>
    </location>
</feature>
<keyword evidence="4" id="KW-1185">Reference proteome</keyword>
<dbReference type="GO" id="GO:0004439">
    <property type="term" value="F:phosphatidylinositol-4,5-bisphosphate 5-phosphatase activity"/>
    <property type="evidence" value="ECO:0007669"/>
    <property type="project" value="TreeGrafter"/>
</dbReference>
<dbReference type="SUPFAM" id="SSF56219">
    <property type="entry name" value="DNase I-like"/>
    <property type="match status" value="1"/>
</dbReference>
<evidence type="ECO:0000313" key="3">
    <source>
        <dbReference type="EMBL" id="RSM08090.1"/>
    </source>
</evidence>
<evidence type="ECO:0000259" key="2">
    <source>
        <dbReference type="SMART" id="SM00128"/>
    </source>
</evidence>
<dbReference type="InterPro" id="IPR047078">
    <property type="entry name" value="RhoGAP_OCRL1"/>
</dbReference>
<dbReference type="InterPro" id="IPR000300">
    <property type="entry name" value="IPPc"/>
</dbReference>
<dbReference type="Pfam" id="PF21310">
    <property type="entry name" value="OCRL-like_ASH"/>
    <property type="match status" value="1"/>
</dbReference>
<dbReference type="InterPro" id="IPR036691">
    <property type="entry name" value="Endo/exonu/phosph_ase_sf"/>
</dbReference>
<dbReference type="AlphaFoldDB" id="A0A428U1A9"/>
<proteinExistence type="predicted"/>
<feature type="region of interest" description="Disordered" evidence="1">
    <location>
        <begin position="440"/>
        <end position="460"/>
    </location>
</feature>
<feature type="region of interest" description="Disordered" evidence="1">
    <location>
        <begin position="1"/>
        <end position="28"/>
    </location>
</feature>
<dbReference type="GO" id="GO:0046856">
    <property type="term" value="P:phosphatidylinositol dephosphorylation"/>
    <property type="evidence" value="ECO:0007669"/>
    <property type="project" value="InterPro"/>
</dbReference>
<dbReference type="InterPro" id="IPR048869">
    <property type="entry name" value="OCRL-1_2_ASH"/>
</dbReference>
<dbReference type="Proteomes" id="UP000288429">
    <property type="component" value="Unassembled WGS sequence"/>
</dbReference>
<accession>A0A428U1A9</accession>
<sequence length="976" mass="108147">MASMTDDPATQSVESEPVDLSSTTPHSLAKAVHARRSEYVRPHRLKVKIGTWNVAACPGTDKDLATWFTYGEGLDQNFAGLNLAQNDAVKVDNKQQGSSEPMHLTAGEDIGLYVLGLQEIVDLNTTKEYMNRAVYTDTSVMDKWKAALEAALPPGYELVTAEQMTGLLLLVYASPEIAPTISNVSTKQVGTGLLGYFGNKGAVTTRLLLGETTRMVFINSHLASGAGSSYLDRRCWDVGQVLSRTQFDPIVHAGVEEEEGEKIGDEDLAFWFGDLNFRLDGLPGDDIRRLLTLHARGEYGASEDSKPVLPEEGVIVMRGSDSDDDTTTTSSLHSRNESFDTASDLPDPDDFPEDPSQDPTSLQSTIDSLLPHDQLRRMIKQRKVFHDGWREGAITFLPTYKYDVGTVGLFDSSEKQRAPSWCDRILFRTRKDKLDFETKVREEEEAKKKDEEMRSRGLEEDEDVLFSYDPDADGEDVSTATDAIEYDEYDENEEPEAEDLVTKEGFHDRIDLEIYASHQRITSSDHKPITSIFTLDYDAVVPDLKAKIHAEVARELDRAENEGRPGITVVVEGNEGTEGNIVDFGDLGPLERKTHSLTVANTGGVAATFSFVAKPTTEDGDDAIPEWLKTTFVRADEESPEPLGATVTLDPGETVSVLLEVQISAISHIRALNEARAKIEDVLVLRIEDGRDHFIPVRGNWQPSCLGRSIAELIRIPDGGIRKFVQEKGIKGAISYDSDVHCSAPKELFKLTEVVQTLVERSLAEAMMLEEAVLPRDPGWPLESTTWRVGEAELLEAQVALVSALDMDTLLLDTLPLEWPASFKLEVVCSVLLLFLESLTDGLVPTHLWAKISTALPNISSLPPNVWPDTKTQILDILSSAPNHNIAFVFLTATLSRAATELTPATTDPKATGLTRRLSFRLTNTEDEDTKKRKMRERRYAEIVGSMVCRVDEKEKGAKDRARTVVEMFLRRDEGS</sequence>
<reference evidence="3 4" key="1">
    <citation type="submission" date="2017-06" db="EMBL/GenBank/DDBJ databases">
        <title>Cmopartive genomic analysis of Ambrosia Fusariam Clade fungi.</title>
        <authorList>
            <person name="Stajich J.E."/>
            <person name="Carrillo J."/>
            <person name="Kijimoto T."/>
            <person name="Eskalen A."/>
            <person name="O'Donnell K."/>
            <person name="Kasson M."/>
        </authorList>
    </citation>
    <scope>NUCLEOTIDE SEQUENCE [LARGE SCALE GENOMIC DNA]</scope>
    <source>
        <strain evidence="3 4">NRRL 20438</strain>
    </source>
</reference>
<dbReference type="PANTHER" id="PTHR11200:SF300">
    <property type="entry name" value="TYPE II INOSITOL 1,4,5-TRISPHOSPHATE 5-PHOSPHATASE"/>
    <property type="match status" value="1"/>
</dbReference>